<gene>
    <name evidence="12" type="ORF">RFI_22995</name>
</gene>
<protein>
    <recommendedName>
        <fullName evidence="5">serine C-palmitoyltransferase</fullName>
        <ecNumber evidence="5">2.3.1.50</ecNumber>
    </recommendedName>
</protein>
<dbReference type="GO" id="GO:0004758">
    <property type="term" value="F:serine C-palmitoyltransferase activity"/>
    <property type="evidence" value="ECO:0007669"/>
    <property type="project" value="TreeGrafter"/>
</dbReference>
<dbReference type="Proteomes" id="UP000023152">
    <property type="component" value="Unassembled WGS sequence"/>
</dbReference>
<keyword evidence="6" id="KW-0808">Transferase</keyword>
<comment type="similarity">
    <text evidence="4">Belongs to the class-II pyridoxal-phosphate-dependent aminotransferase family.</text>
</comment>
<dbReference type="GO" id="GO:0016020">
    <property type="term" value="C:membrane"/>
    <property type="evidence" value="ECO:0007669"/>
    <property type="project" value="GOC"/>
</dbReference>
<comment type="pathway">
    <text evidence="3">Sphingolipid metabolism.</text>
</comment>
<keyword evidence="10" id="KW-0012">Acyltransferase</keyword>
<dbReference type="Pfam" id="PF00155">
    <property type="entry name" value="Aminotran_1_2"/>
    <property type="match status" value="1"/>
</dbReference>
<evidence type="ECO:0000313" key="13">
    <source>
        <dbReference type="Proteomes" id="UP000023152"/>
    </source>
</evidence>
<evidence type="ECO:0000256" key="8">
    <source>
        <dbReference type="ARBA" id="ARBA00022919"/>
    </source>
</evidence>
<keyword evidence="8" id="KW-0746">Sphingolipid metabolism</keyword>
<dbReference type="PANTHER" id="PTHR13693">
    <property type="entry name" value="CLASS II AMINOTRANSFERASE/8-AMINO-7-OXONONANOATE SYNTHASE"/>
    <property type="match status" value="1"/>
</dbReference>
<feature type="non-terminal residue" evidence="12">
    <location>
        <position position="1"/>
    </location>
</feature>
<dbReference type="Gene3D" id="3.40.640.10">
    <property type="entry name" value="Type I PLP-dependent aspartate aminotransferase-like (Major domain)"/>
    <property type="match status" value="1"/>
</dbReference>
<dbReference type="InterPro" id="IPR015421">
    <property type="entry name" value="PyrdxlP-dep_Trfase_major"/>
</dbReference>
<keyword evidence="13" id="KW-1185">Reference proteome</keyword>
<comment type="pathway">
    <text evidence="2">Lipid metabolism; sphingolipid metabolism.</text>
</comment>
<evidence type="ECO:0000256" key="6">
    <source>
        <dbReference type="ARBA" id="ARBA00022679"/>
    </source>
</evidence>
<dbReference type="GO" id="GO:0005783">
    <property type="term" value="C:endoplasmic reticulum"/>
    <property type="evidence" value="ECO:0007669"/>
    <property type="project" value="TreeGrafter"/>
</dbReference>
<evidence type="ECO:0000256" key="2">
    <source>
        <dbReference type="ARBA" id="ARBA00004760"/>
    </source>
</evidence>
<dbReference type="EC" id="2.3.1.50" evidence="5"/>
<keyword evidence="9" id="KW-0443">Lipid metabolism</keyword>
<dbReference type="InterPro" id="IPR015422">
    <property type="entry name" value="PyrdxlP-dep_Trfase_small"/>
</dbReference>
<dbReference type="GO" id="GO:0046513">
    <property type="term" value="P:ceramide biosynthetic process"/>
    <property type="evidence" value="ECO:0007669"/>
    <property type="project" value="TreeGrafter"/>
</dbReference>
<sequence>NSGDISDLREIVKLKEEYKYRLYMDDTHGLGVLHSKGSPGYWSIPFDKIDVYVCAMDTALGSTGAFCVGSRHITDHQRLSAPGYVFTASSPMFQCTAAQKALELLQSEGRVLINQLLSNAKLVRERLQDRGNLLLVLKDQLLIYDKDADIYLEDITLQCRQKGILVFPASYSPQEFGIREKSNPKPSLCVCVTAQHTPKQLEAAAGIIVEVISKVLEYTHYISEEKRFMFSYFLFSSNKSASFFVASFSFCFIPICTADNRRRKVKTVIKKKTKKKLRSIKLAIQTAKPTQSIRQTTKMVV</sequence>
<dbReference type="Gene3D" id="3.90.1150.10">
    <property type="entry name" value="Aspartate Aminotransferase, domain 1"/>
    <property type="match status" value="1"/>
</dbReference>
<proteinExistence type="inferred from homology"/>
<evidence type="ECO:0000313" key="12">
    <source>
        <dbReference type="EMBL" id="ETO14368.1"/>
    </source>
</evidence>
<reference evidence="12 13" key="1">
    <citation type="journal article" date="2013" name="Curr. Biol.">
        <title>The Genome of the Foraminiferan Reticulomyxa filosa.</title>
        <authorList>
            <person name="Glockner G."/>
            <person name="Hulsmann N."/>
            <person name="Schleicher M."/>
            <person name="Noegel A.A."/>
            <person name="Eichinger L."/>
            <person name="Gallinger C."/>
            <person name="Pawlowski J."/>
            <person name="Sierra R."/>
            <person name="Euteneuer U."/>
            <person name="Pillet L."/>
            <person name="Moustafa A."/>
            <person name="Platzer M."/>
            <person name="Groth M."/>
            <person name="Szafranski K."/>
            <person name="Schliwa M."/>
        </authorList>
    </citation>
    <scope>NUCLEOTIDE SEQUENCE [LARGE SCALE GENOMIC DNA]</scope>
</reference>
<dbReference type="InterPro" id="IPR015424">
    <property type="entry name" value="PyrdxlP-dep_Trfase"/>
</dbReference>
<dbReference type="OrthoDB" id="3168162at2759"/>
<evidence type="ECO:0000256" key="10">
    <source>
        <dbReference type="ARBA" id="ARBA00023315"/>
    </source>
</evidence>
<dbReference type="EMBL" id="ASPP01020069">
    <property type="protein sequence ID" value="ETO14368.1"/>
    <property type="molecule type" value="Genomic_DNA"/>
</dbReference>
<dbReference type="AlphaFoldDB" id="X6MK62"/>
<dbReference type="SUPFAM" id="SSF53383">
    <property type="entry name" value="PLP-dependent transferases"/>
    <property type="match status" value="1"/>
</dbReference>
<keyword evidence="7" id="KW-0663">Pyridoxal phosphate</keyword>
<evidence type="ECO:0000256" key="7">
    <source>
        <dbReference type="ARBA" id="ARBA00022898"/>
    </source>
</evidence>
<feature type="domain" description="Aminotransferase class I/classII large" evidence="11">
    <location>
        <begin position="5"/>
        <end position="206"/>
    </location>
</feature>
<dbReference type="InterPro" id="IPR004839">
    <property type="entry name" value="Aminotransferase_I/II_large"/>
</dbReference>
<name>X6MK62_RETFI</name>
<evidence type="ECO:0000256" key="1">
    <source>
        <dbReference type="ARBA" id="ARBA00001933"/>
    </source>
</evidence>
<dbReference type="GO" id="GO:0030170">
    <property type="term" value="F:pyridoxal phosphate binding"/>
    <property type="evidence" value="ECO:0007669"/>
    <property type="project" value="InterPro"/>
</dbReference>
<evidence type="ECO:0000256" key="9">
    <source>
        <dbReference type="ARBA" id="ARBA00023098"/>
    </source>
</evidence>
<dbReference type="GO" id="GO:0046512">
    <property type="term" value="P:sphingosine biosynthetic process"/>
    <property type="evidence" value="ECO:0007669"/>
    <property type="project" value="TreeGrafter"/>
</dbReference>
<evidence type="ECO:0000256" key="4">
    <source>
        <dbReference type="ARBA" id="ARBA00008392"/>
    </source>
</evidence>
<accession>X6MK62</accession>
<evidence type="ECO:0000256" key="5">
    <source>
        <dbReference type="ARBA" id="ARBA00013220"/>
    </source>
</evidence>
<evidence type="ECO:0000256" key="3">
    <source>
        <dbReference type="ARBA" id="ARBA00004991"/>
    </source>
</evidence>
<organism evidence="12 13">
    <name type="scientific">Reticulomyxa filosa</name>
    <dbReference type="NCBI Taxonomy" id="46433"/>
    <lineage>
        <taxon>Eukaryota</taxon>
        <taxon>Sar</taxon>
        <taxon>Rhizaria</taxon>
        <taxon>Retaria</taxon>
        <taxon>Foraminifera</taxon>
        <taxon>Monothalamids</taxon>
        <taxon>Reticulomyxidae</taxon>
        <taxon>Reticulomyxa</taxon>
    </lineage>
</organism>
<comment type="caution">
    <text evidence="12">The sequence shown here is derived from an EMBL/GenBank/DDBJ whole genome shotgun (WGS) entry which is preliminary data.</text>
</comment>
<dbReference type="InterPro" id="IPR050087">
    <property type="entry name" value="AON_synthase_class-II"/>
</dbReference>
<evidence type="ECO:0000259" key="11">
    <source>
        <dbReference type="Pfam" id="PF00155"/>
    </source>
</evidence>
<dbReference type="PANTHER" id="PTHR13693:SF2">
    <property type="entry name" value="SERINE PALMITOYLTRANSFERASE 1"/>
    <property type="match status" value="1"/>
</dbReference>
<comment type="cofactor">
    <cofactor evidence="1">
        <name>pyridoxal 5'-phosphate</name>
        <dbReference type="ChEBI" id="CHEBI:597326"/>
    </cofactor>
</comment>